<name>A0ABT3FM85_9BACT</name>
<evidence type="ECO:0000313" key="3">
    <source>
        <dbReference type="Proteomes" id="UP001207930"/>
    </source>
</evidence>
<keyword evidence="1" id="KW-0812">Transmembrane</keyword>
<evidence type="ECO:0000313" key="2">
    <source>
        <dbReference type="EMBL" id="MCW1884459.1"/>
    </source>
</evidence>
<reference evidence="2 3" key="1">
    <citation type="submission" date="2022-10" db="EMBL/GenBank/DDBJ databases">
        <title>Luteolibacter flavescens strain MCCC 1K03193, whole genome shotgun sequencing project.</title>
        <authorList>
            <person name="Zhao G."/>
            <person name="Shen L."/>
        </authorList>
    </citation>
    <scope>NUCLEOTIDE SEQUENCE [LARGE SCALE GENOMIC DNA]</scope>
    <source>
        <strain evidence="2 3">MCCC 1K03193</strain>
    </source>
</reference>
<dbReference type="RefSeq" id="WP_264500419.1">
    <property type="nucleotide sequence ID" value="NZ_JAPDDS010000003.1"/>
</dbReference>
<keyword evidence="1" id="KW-0472">Membrane</keyword>
<keyword evidence="1" id="KW-1133">Transmembrane helix</keyword>
<comment type="caution">
    <text evidence="2">The sequence shown here is derived from an EMBL/GenBank/DDBJ whole genome shotgun (WGS) entry which is preliminary data.</text>
</comment>
<evidence type="ECO:0000256" key="1">
    <source>
        <dbReference type="SAM" id="Phobius"/>
    </source>
</evidence>
<keyword evidence="3" id="KW-1185">Reference proteome</keyword>
<feature type="transmembrane region" description="Helical" evidence="1">
    <location>
        <begin position="6"/>
        <end position="29"/>
    </location>
</feature>
<proteinExistence type="predicted"/>
<sequence>MFYRQSIILFGFVVPFAVCAAIVGGGIFLKSKFTASFHEKQALYKTAENDRIGSLGIEAQISKKRPHMDHWFSQFEKETSNAISSHLKQIGDDLPPKEFQRTAVEYPTGKAGFGSISAQRSSQVRLAFRGTFRSVQLAFAELESQMPQLQLNDLRIDPSSGSTSSLNFQVNYTAWEK</sequence>
<gene>
    <name evidence="2" type="ORF">OKA04_06930</name>
</gene>
<accession>A0ABT3FM85</accession>
<protein>
    <recommendedName>
        <fullName evidence="4">Type 4a pilus biogenesis protein PilO</fullName>
    </recommendedName>
</protein>
<dbReference type="EMBL" id="JAPDDS010000003">
    <property type="protein sequence ID" value="MCW1884459.1"/>
    <property type="molecule type" value="Genomic_DNA"/>
</dbReference>
<evidence type="ECO:0008006" key="4">
    <source>
        <dbReference type="Google" id="ProtNLM"/>
    </source>
</evidence>
<dbReference type="Proteomes" id="UP001207930">
    <property type="component" value="Unassembled WGS sequence"/>
</dbReference>
<organism evidence="2 3">
    <name type="scientific">Luteolibacter flavescens</name>
    <dbReference type="NCBI Taxonomy" id="1859460"/>
    <lineage>
        <taxon>Bacteria</taxon>
        <taxon>Pseudomonadati</taxon>
        <taxon>Verrucomicrobiota</taxon>
        <taxon>Verrucomicrobiia</taxon>
        <taxon>Verrucomicrobiales</taxon>
        <taxon>Verrucomicrobiaceae</taxon>
        <taxon>Luteolibacter</taxon>
    </lineage>
</organism>